<dbReference type="PANTHER" id="PTHR31149:SF11">
    <property type="entry name" value="187-KDA MICROTUBULE-ASSOCIATED PROTEIN AIR9"/>
    <property type="match status" value="1"/>
</dbReference>
<evidence type="ECO:0000259" key="1">
    <source>
        <dbReference type="Pfam" id="PF23197"/>
    </source>
</evidence>
<dbReference type="STRING" id="1194695.A0A5A7SY79"/>
<feature type="domain" description="AIR9-like A9" evidence="1">
    <location>
        <begin position="15"/>
        <end position="104"/>
    </location>
</feature>
<comment type="caution">
    <text evidence="2">The sequence shown here is derived from an EMBL/GenBank/DDBJ whole genome shotgun (WGS) entry which is preliminary data.</text>
</comment>
<accession>A0A5A7SY79</accession>
<evidence type="ECO:0000313" key="2">
    <source>
        <dbReference type="EMBL" id="KAA0036020.1"/>
    </source>
</evidence>
<dbReference type="OrthoDB" id="1742056at2759"/>
<dbReference type="Proteomes" id="UP000321393">
    <property type="component" value="Unassembled WGS sequence"/>
</dbReference>
<evidence type="ECO:0000313" key="3">
    <source>
        <dbReference type="Proteomes" id="UP000321393"/>
    </source>
</evidence>
<dbReference type="AlphaFoldDB" id="A0A5A7SY79"/>
<sequence length="114" mass="11963">MASNVVKPGSPKGTSVMIIGDIRENSKITSTGAVTGGSEGPCRVQWFRTPSSILESSDGFEALRTPKIAKAFHIPLGIVGLYIVAKFTLMAPDGESGEPAYAISDNSIVPFHLA</sequence>
<gene>
    <name evidence="2" type="ORF">E6C27_scaffold112G00060</name>
</gene>
<dbReference type="EMBL" id="SSTE01019870">
    <property type="protein sequence ID" value="KAA0036020.1"/>
    <property type="molecule type" value="Genomic_DNA"/>
</dbReference>
<dbReference type="GO" id="GO:0009506">
    <property type="term" value="C:plasmodesma"/>
    <property type="evidence" value="ECO:0007669"/>
    <property type="project" value="TreeGrafter"/>
</dbReference>
<reference evidence="2 3" key="1">
    <citation type="submission" date="2019-08" db="EMBL/GenBank/DDBJ databases">
        <title>Draft genome sequences of two oriental melons (Cucumis melo L. var makuwa).</title>
        <authorList>
            <person name="Kwon S.-Y."/>
        </authorList>
    </citation>
    <scope>NUCLEOTIDE SEQUENCE [LARGE SCALE GENOMIC DNA]</scope>
    <source>
        <strain evidence="3">cv. SW 3</strain>
        <tissue evidence="2">Leaf</tissue>
    </source>
</reference>
<organism evidence="2 3">
    <name type="scientific">Cucumis melo var. makuwa</name>
    <name type="common">Oriental melon</name>
    <dbReference type="NCBI Taxonomy" id="1194695"/>
    <lineage>
        <taxon>Eukaryota</taxon>
        <taxon>Viridiplantae</taxon>
        <taxon>Streptophyta</taxon>
        <taxon>Embryophyta</taxon>
        <taxon>Tracheophyta</taxon>
        <taxon>Spermatophyta</taxon>
        <taxon>Magnoliopsida</taxon>
        <taxon>eudicotyledons</taxon>
        <taxon>Gunneridae</taxon>
        <taxon>Pentapetalae</taxon>
        <taxon>rosids</taxon>
        <taxon>fabids</taxon>
        <taxon>Cucurbitales</taxon>
        <taxon>Cucurbitaceae</taxon>
        <taxon>Benincaseae</taxon>
        <taxon>Cucumis</taxon>
    </lineage>
</organism>
<dbReference type="Pfam" id="PF23197">
    <property type="entry name" value="IG_AIR9"/>
    <property type="match status" value="1"/>
</dbReference>
<dbReference type="PANTHER" id="PTHR31149">
    <property type="entry name" value="EXPRESSED PROTEIN"/>
    <property type="match status" value="1"/>
</dbReference>
<dbReference type="InterPro" id="IPR056284">
    <property type="entry name" value="AIR9-like_A9"/>
</dbReference>
<proteinExistence type="predicted"/>
<name>A0A5A7SY79_CUCMM</name>
<dbReference type="GO" id="GO:0005886">
    <property type="term" value="C:plasma membrane"/>
    <property type="evidence" value="ECO:0007669"/>
    <property type="project" value="TreeGrafter"/>
</dbReference>
<protein>
    <submittedName>
        <fullName evidence="2">187-kDa microtubule-associated protein AIR9</fullName>
    </submittedName>
</protein>